<dbReference type="Proteomes" id="UP000010798">
    <property type="component" value="Chromosome"/>
</dbReference>
<keyword evidence="8" id="KW-1185">Reference proteome</keyword>
<dbReference type="NCBIfam" id="TIGR02937">
    <property type="entry name" value="sigma70-ECF"/>
    <property type="match status" value="1"/>
</dbReference>
<dbReference type="Gene3D" id="2.60.40.1190">
    <property type="match status" value="1"/>
</dbReference>
<dbReference type="CDD" id="cd06171">
    <property type="entry name" value="Sigma70_r4"/>
    <property type="match status" value="1"/>
</dbReference>
<dbReference type="GO" id="GO:0016987">
    <property type="term" value="F:sigma factor activity"/>
    <property type="evidence" value="ECO:0007669"/>
    <property type="project" value="UniProtKB-KW"/>
</dbReference>
<keyword evidence="2" id="KW-0805">Transcription regulation</keyword>
<dbReference type="eggNOG" id="COG3170">
    <property type="taxonomic scope" value="Bacteria"/>
</dbReference>
<dbReference type="GO" id="GO:0003677">
    <property type="term" value="F:DNA binding"/>
    <property type="evidence" value="ECO:0007669"/>
    <property type="project" value="InterPro"/>
</dbReference>
<dbReference type="GO" id="GO:0006352">
    <property type="term" value="P:DNA-templated transcription initiation"/>
    <property type="evidence" value="ECO:0007669"/>
    <property type="project" value="InterPro"/>
</dbReference>
<dbReference type="InterPro" id="IPR013249">
    <property type="entry name" value="RNA_pol_sigma70_r4_t2"/>
</dbReference>
<dbReference type="AlphaFoldDB" id="L0DPR4"/>
<dbReference type="SUPFAM" id="SSF88946">
    <property type="entry name" value="Sigma2 domain of RNA polymerase sigma factors"/>
    <property type="match status" value="1"/>
</dbReference>
<gene>
    <name evidence="7" type="ordered locus">Sinac_6601</name>
</gene>
<dbReference type="Gene3D" id="1.10.10.10">
    <property type="entry name" value="Winged helix-like DNA-binding domain superfamily/Winged helix DNA-binding domain"/>
    <property type="match status" value="1"/>
</dbReference>
<evidence type="ECO:0000259" key="5">
    <source>
        <dbReference type="Pfam" id="PF04542"/>
    </source>
</evidence>
<dbReference type="EMBL" id="CP003364">
    <property type="protein sequence ID" value="AGA30676.1"/>
    <property type="molecule type" value="Genomic_DNA"/>
</dbReference>
<accession>L0DPR4</accession>
<keyword evidence="3" id="KW-0731">Sigma factor</keyword>
<protein>
    <submittedName>
        <fullName evidence="7">RNA polymerase sigma factor, sigma-70 family</fullName>
    </submittedName>
</protein>
<dbReference type="KEGG" id="saci:Sinac_6601"/>
<evidence type="ECO:0000313" key="7">
    <source>
        <dbReference type="EMBL" id="AGA30676.1"/>
    </source>
</evidence>
<dbReference type="InterPro" id="IPR013325">
    <property type="entry name" value="RNA_pol_sigma_r2"/>
</dbReference>
<evidence type="ECO:0000256" key="4">
    <source>
        <dbReference type="ARBA" id="ARBA00023163"/>
    </source>
</evidence>
<dbReference type="PANTHER" id="PTHR43133:SF51">
    <property type="entry name" value="RNA POLYMERASE SIGMA FACTOR"/>
    <property type="match status" value="1"/>
</dbReference>
<keyword evidence="4" id="KW-0804">Transcription</keyword>
<dbReference type="HOGENOM" id="CLU_450469_0_0_0"/>
<dbReference type="PANTHER" id="PTHR43133">
    <property type="entry name" value="RNA POLYMERASE ECF-TYPE SIGMA FACTO"/>
    <property type="match status" value="1"/>
</dbReference>
<dbReference type="Pfam" id="PF04542">
    <property type="entry name" value="Sigma70_r2"/>
    <property type="match status" value="1"/>
</dbReference>
<dbReference type="InterPro" id="IPR036388">
    <property type="entry name" value="WH-like_DNA-bd_sf"/>
</dbReference>
<evidence type="ECO:0000256" key="3">
    <source>
        <dbReference type="ARBA" id="ARBA00023082"/>
    </source>
</evidence>
<evidence type="ECO:0000313" key="8">
    <source>
        <dbReference type="Proteomes" id="UP000010798"/>
    </source>
</evidence>
<dbReference type="InterPro" id="IPR039425">
    <property type="entry name" value="RNA_pol_sigma-70-like"/>
</dbReference>
<name>L0DPR4_SINAD</name>
<dbReference type="OrthoDB" id="258703at2"/>
<feature type="domain" description="RNA polymerase sigma factor 70 region 4 type 2" evidence="6">
    <location>
        <begin position="146"/>
        <end position="196"/>
    </location>
</feature>
<evidence type="ECO:0000256" key="2">
    <source>
        <dbReference type="ARBA" id="ARBA00023015"/>
    </source>
</evidence>
<dbReference type="InterPro" id="IPR014284">
    <property type="entry name" value="RNA_pol_sigma-70_dom"/>
</dbReference>
<dbReference type="InterPro" id="IPR007627">
    <property type="entry name" value="RNA_pol_sigma70_r2"/>
</dbReference>
<dbReference type="RefSeq" id="WP_015249758.1">
    <property type="nucleotide sequence ID" value="NC_019892.1"/>
</dbReference>
<organism evidence="7 8">
    <name type="scientific">Singulisphaera acidiphila (strain ATCC BAA-1392 / DSM 18658 / VKM B-2454 / MOB10)</name>
    <dbReference type="NCBI Taxonomy" id="886293"/>
    <lineage>
        <taxon>Bacteria</taxon>
        <taxon>Pseudomonadati</taxon>
        <taxon>Planctomycetota</taxon>
        <taxon>Planctomycetia</taxon>
        <taxon>Isosphaerales</taxon>
        <taxon>Isosphaeraceae</taxon>
        <taxon>Singulisphaera</taxon>
    </lineage>
</organism>
<evidence type="ECO:0000256" key="1">
    <source>
        <dbReference type="ARBA" id="ARBA00010641"/>
    </source>
</evidence>
<comment type="similarity">
    <text evidence="1">Belongs to the sigma-70 factor family. ECF subfamily.</text>
</comment>
<dbReference type="SUPFAM" id="SSF49344">
    <property type="entry name" value="CBD9-like"/>
    <property type="match status" value="1"/>
</dbReference>
<dbReference type="SUPFAM" id="SSF88659">
    <property type="entry name" value="Sigma3 and sigma4 domains of RNA polymerase sigma factors"/>
    <property type="match status" value="1"/>
</dbReference>
<evidence type="ECO:0000259" key="6">
    <source>
        <dbReference type="Pfam" id="PF08281"/>
    </source>
</evidence>
<dbReference type="Pfam" id="PF08281">
    <property type="entry name" value="Sigma70_r4_2"/>
    <property type="match status" value="1"/>
</dbReference>
<dbReference type="eggNOG" id="COG1595">
    <property type="taxonomic scope" value="Bacteria"/>
</dbReference>
<reference evidence="7 8" key="1">
    <citation type="submission" date="2012-02" db="EMBL/GenBank/DDBJ databases">
        <title>Complete sequence of chromosome of Singulisphaera acidiphila DSM 18658.</title>
        <authorList>
            <consortium name="US DOE Joint Genome Institute (JGI-PGF)"/>
            <person name="Lucas S."/>
            <person name="Copeland A."/>
            <person name="Lapidus A."/>
            <person name="Glavina del Rio T."/>
            <person name="Dalin E."/>
            <person name="Tice H."/>
            <person name="Bruce D."/>
            <person name="Goodwin L."/>
            <person name="Pitluck S."/>
            <person name="Peters L."/>
            <person name="Ovchinnikova G."/>
            <person name="Chertkov O."/>
            <person name="Kyrpides N."/>
            <person name="Mavromatis K."/>
            <person name="Ivanova N."/>
            <person name="Brettin T."/>
            <person name="Detter J.C."/>
            <person name="Han C."/>
            <person name="Larimer F."/>
            <person name="Land M."/>
            <person name="Hauser L."/>
            <person name="Markowitz V."/>
            <person name="Cheng J.-F."/>
            <person name="Hugenholtz P."/>
            <person name="Woyke T."/>
            <person name="Wu D."/>
            <person name="Tindall B."/>
            <person name="Pomrenke H."/>
            <person name="Brambilla E."/>
            <person name="Klenk H.-P."/>
            <person name="Eisen J.A."/>
        </authorList>
    </citation>
    <scope>NUCLEOTIDE SEQUENCE [LARGE SCALE GENOMIC DNA]</scope>
    <source>
        <strain evidence="8">ATCC BAA-1392 / DSM 18658 / VKM B-2454 / MOB10</strain>
    </source>
</reference>
<dbReference type="STRING" id="886293.Sinac_6601"/>
<dbReference type="InterPro" id="IPR013324">
    <property type="entry name" value="RNA_pol_sigma_r3/r4-like"/>
</dbReference>
<feature type="domain" description="RNA polymerase sigma-70 region 2" evidence="5">
    <location>
        <begin position="49"/>
        <end position="111"/>
    </location>
</feature>
<dbReference type="Gene3D" id="1.10.1740.10">
    <property type="match status" value="1"/>
</dbReference>
<sequence>MAAKLTSGTVRDLETLFETGVVGDWTDGQLLEQFRSGPGPTAEAAFAAMIRRHGPMVLRVCRGVLNDEHDAQDAFQATFLVLVRKAGSIRNRFSVASWLYGVAHRVASRAKVDVARRRTHERRAATLIKELQYDSAGGLLAEQAVLDEEICRLPEKYRAVVVLCYLEGLSQDQAAVSLDWPSGTVRGRLCRARELLRSRLSRRGFVLPVGAVTAGLAPREDAAIPAMLIGTLPRATLLAAAGKSPAPNAISESVIALASATLKAMSWAGIKFTFALCGVGLATASIAGVAVQFGPSLHRPVPVKPTKPVVAVAPDPAPEAVPVPEIVAAPKPVPPVSAYPEPETPPSAPKLDPLAGNDLPERDSVALAFPLENIKVDGDLADWPEDIIRYPVRKLFMASGFRPPAGGSDLSPAFSVGYNLKEQLIYLAVVVRDDKVVVGHTSHMDTDAVEVYIDGLRSEQKFSGQFANPVWQHVGLADLPVQQYIAIPGSGKIYGTPHNTNPVVISGDVKKTRTRVAFRRVGDITTYEWAIQPFDRYPDQPTRLERGKRIGFDLAVADKDVPATSSQGMDEPAFARLAWVYWGPQWTGMKVLDAGNLGELILAAPR</sequence>
<proteinExistence type="inferred from homology"/>